<sequence>MSSSKVSSSTHRDNWDASPENKRIRHGRRDLSPVPPPPAESLGETRRVFLKRKHDDLPTTNAFAIRTMQEFLRTDGTKDTDGSTLATKRPKSSVIVVSKPTIDRVYLCPILIRVFYTTDGRHTPSSAFADGKYPSNEVQINTWMNASLKELSQDIVLAVKSQSGDRKRQPQLRITQPIRLHFSSVFPDNVSRGKYRKRDLGFCVINNFTDGEEDARATLDDSGATLESKKFHIGDFLDVAICNVGERRIEDGIRPRRGLDRKDAGRF</sequence>
<dbReference type="PANTHER" id="PTHR13082:SF0">
    <property type="entry name" value="HISTONE DEACETYLASE COMPLEX SUBUNIT SAP18"/>
    <property type="match status" value="1"/>
</dbReference>
<dbReference type="OrthoDB" id="440566at2759"/>
<evidence type="ECO:0000313" key="4">
    <source>
        <dbReference type="EMBL" id="VDN97730.1"/>
    </source>
</evidence>
<dbReference type="WBParaSite" id="HNAJ_0000187201-mRNA-1">
    <property type="protein sequence ID" value="HNAJ_0000187201-mRNA-1"/>
    <property type="gene ID" value="HNAJ_0000187201"/>
</dbReference>
<accession>A0A0R3T492</accession>
<name>A0A0R3T492_RODNA</name>
<dbReference type="STRING" id="102285.A0A0R3T492"/>
<evidence type="ECO:0000256" key="1">
    <source>
        <dbReference type="ARBA" id="ARBA00009143"/>
    </source>
</evidence>
<protein>
    <recommendedName>
        <fullName evidence="2">18 kDa Sin3-associated polypeptide</fullName>
    </recommendedName>
</protein>
<feature type="region of interest" description="Disordered" evidence="3">
    <location>
        <begin position="1"/>
        <end position="43"/>
    </location>
</feature>
<dbReference type="InterPro" id="IPR042534">
    <property type="entry name" value="SAP18_sf"/>
</dbReference>
<dbReference type="EMBL" id="UZAE01000803">
    <property type="protein sequence ID" value="VDN97730.1"/>
    <property type="molecule type" value="Genomic_DNA"/>
</dbReference>
<dbReference type="AlphaFoldDB" id="A0A0R3T492"/>
<feature type="compositionally biased region" description="Basic and acidic residues" evidence="3">
    <location>
        <begin position="10"/>
        <end position="22"/>
    </location>
</feature>
<dbReference type="PANTHER" id="PTHR13082">
    <property type="entry name" value="SAP18"/>
    <property type="match status" value="1"/>
</dbReference>
<dbReference type="Gene3D" id="3.10.20.550">
    <property type="entry name" value="ASAP complex, SAP18 subunit"/>
    <property type="match status" value="1"/>
</dbReference>
<dbReference type="Pfam" id="PF06487">
    <property type="entry name" value="SAP18"/>
    <property type="match status" value="1"/>
</dbReference>
<dbReference type="GO" id="GO:0005634">
    <property type="term" value="C:nucleus"/>
    <property type="evidence" value="ECO:0007669"/>
    <property type="project" value="TreeGrafter"/>
</dbReference>
<evidence type="ECO:0000313" key="5">
    <source>
        <dbReference type="Proteomes" id="UP000278807"/>
    </source>
</evidence>
<reference evidence="6" key="1">
    <citation type="submission" date="2017-02" db="UniProtKB">
        <authorList>
            <consortium name="WormBaseParasite"/>
        </authorList>
    </citation>
    <scope>IDENTIFICATION</scope>
</reference>
<evidence type="ECO:0000256" key="2">
    <source>
        <dbReference type="ARBA" id="ARBA00030511"/>
    </source>
</evidence>
<reference evidence="4 5" key="2">
    <citation type="submission" date="2018-11" db="EMBL/GenBank/DDBJ databases">
        <authorList>
            <consortium name="Pathogen Informatics"/>
        </authorList>
    </citation>
    <scope>NUCLEOTIDE SEQUENCE [LARGE SCALE GENOMIC DNA]</scope>
</reference>
<evidence type="ECO:0000313" key="6">
    <source>
        <dbReference type="WBParaSite" id="HNAJ_0000187201-mRNA-1"/>
    </source>
</evidence>
<evidence type="ECO:0000256" key="3">
    <source>
        <dbReference type="SAM" id="MobiDB-lite"/>
    </source>
</evidence>
<proteinExistence type="inferred from homology"/>
<keyword evidence="5" id="KW-1185">Reference proteome</keyword>
<dbReference type="GO" id="GO:0003714">
    <property type="term" value="F:transcription corepressor activity"/>
    <property type="evidence" value="ECO:0007669"/>
    <property type="project" value="TreeGrafter"/>
</dbReference>
<comment type="similarity">
    <text evidence="1">Belongs to the SAP18 family.</text>
</comment>
<dbReference type="InterPro" id="IPR010516">
    <property type="entry name" value="SAP18"/>
</dbReference>
<gene>
    <name evidence="4" type="ORF">HNAJ_LOCUS1871</name>
</gene>
<dbReference type="Proteomes" id="UP000278807">
    <property type="component" value="Unassembled WGS sequence"/>
</dbReference>
<organism evidence="6">
    <name type="scientific">Rodentolepis nana</name>
    <name type="common">Dwarf tapeworm</name>
    <name type="synonym">Hymenolepis nana</name>
    <dbReference type="NCBI Taxonomy" id="102285"/>
    <lineage>
        <taxon>Eukaryota</taxon>
        <taxon>Metazoa</taxon>
        <taxon>Spiralia</taxon>
        <taxon>Lophotrochozoa</taxon>
        <taxon>Platyhelminthes</taxon>
        <taxon>Cestoda</taxon>
        <taxon>Eucestoda</taxon>
        <taxon>Cyclophyllidea</taxon>
        <taxon>Hymenolepididae</taxon>
        <taxon>Rodentolepis</taxon>
    </lineage>
</organism>